<dbReference type="InterPro" id="IPR025348">
    <property type="entry name" value="DUF4252"/>
</dbReference>
<reference evidence="2 3" key="1">
    <citation type="submission" date="2017-06" db="EMBL/GenBank/DDBJ databases">
        <authorList>
            <person name="Kim H.J."/>
            <person name="Triplett B.A."/>
        </authorList>
    </citation>
    <scope>NUCLEOTIDE SEQUENCE [LARGE SCALE GENOMIC DNA]</scope>
    <source>
        <strain evidence="2 3">DSM 19307</strain>
    </source>
</reference>
<gene>
    <name evidence="2" type="ORF">SAMN05421640_3557</name>
</gene>
<protein>
    <recommendedName>
        <fullName evidence="4">DUF4252 domain-containing protein</fullName>
    </recommendedName>
</protein>
<evidence type="ECO:0000313" key="3">
    <source>
        <dbReference type="Proteomes" id="UP000198393"/>
    </source>
</evidence>
<dbReference type="AlphaFoldDB" id="A0A239M2I8"/>
<dbReference type="Proteomes" id="UP000198393">
    <property type="component" value="Unassembled WGS sequence"/>
</dbReference>
<name>A0A239M2I8_EKHLU</name>
<feature type="signal peptide" evidence="1">
    <location>
        <begin position="1"/>
        <end position="19"/>
    </location>
</feature>
<proteinExistence type="predicted"/>
<evidence type="ECO:0000256" key="1">
    <source>
        <dbReference type="SAM" id="SignalP"/>
    </source>
</evidence>
<keyword evidence="1" id="KW-0732">Signal</keyword>
<dbReference type="RefSeq" id="WP_089358225.1">
    <property type="nucleotide sequence ID" value="NZ_FZPD01000006.1"/>
</dbReference>
<dbReference type="Pfam" id="PF14060">
    <property type="entry name" value="DUF4252"/>
    <property type="match status" value="1"/>
</dbReference>
<keyword evidence="3" id="KW-1185">Reference proteome</keyword>
<accession>A0A239M2I8</accession>
<evidence type="ECO:0008006" key="4">
    <source>
        <dbReference type="Google" id="ProtNLM"/>
    </source>
</evidence>
<sequence length="173" mass="19323">MKKLVFSIMILSIAGLAYSQQVVTKYMDKYEDDETFTKVSVSSKMFSLFAEMEGSEEDEQLFYDITSKLKGMKVVASEKVSSPKAMYDGAVADVEKAGFEELMTVKDAEENVKISIREKGGVIEELILVAGGKEKFAIVSIYGEIDLKQISKLASLMRVNQLKYLENLDEAID</sequence>
<evidence type="ECO:0000313" key="2">
    <source>
        <dbReference type="EMBL" id="SNT36303.1"/>
    </source>
</evidence>
<dbReference type="EMBL" id="FZPD01000006">
    <property type="protein sequence ID" value="SNT36303.1"/>
    <property type="molecule type" value="Genomic_DNA"/>
</dbReference>
<organism evidence="2 3">
    <name type="scientific">Ekhidna lutea</name>
    <dbReference type="NCBI Taxonomy" id="447679"/>
    <lineage>
        <taxon>Bacteria</taxon>
        <taxon>Pseudomonadati</taxon>
        <taxon>Bacteroidota</taxon>
        <taxon>Cytophagia</taxon>
        <taxon>Cytophagales</taxon>
        <taxon>Reichenbachiellaceae</taxon>
        <taxon>Ekhidna</taxon>
    </lineage>
</organism>
<dbReference type="OrthoDB" id="1118838at2"/>
<feature type="chain" id="PRO_5012782976" description="DUF4252 domain-containing protein" evidence="1">
    <location>
        <begin position="20"/>
        <end position="173"/>
    </location>
</feature>